<keyword evidence="3" id="KW-0813">Transport</keyword>
<evidence type="ECO:0000256" key="4">
    <source>
        <dbReference type="ARBA" id="ARBA00022475"/>
    </source>
</evidence>
<dbReference type="EMBL" id="WUEY01000020">
    <property type="protein sequence ID" value="NEI73658.1"/>
    <property type="molecule type" value="Genomic_DNA"/>
</dbReference>
<comment type="caution">
    <text evidence="11">The sequence shown here is derived from an EMBL/GenBank/DDBJ whole genome shotgun (WGS) entry which is preliminary data.</text>
</comment>
<dbReference type="PANTHER" id="PTHR43297:SF14">
    <property type="entry name" value="ATPASE AAA-TYPE CORE DOMAIN-CONTAINING PROTEIN"/>
    <property type="match status" value="1"/>
</dbReference>
<evidence type="ECO:0000256" key="6">
    <source>
        <dbReference type="ARBA" id="ARBA00022741"/>
    </source>
</evidence>
<dbReference type="CDD" id="cd03257">
    <property type="entry name" value="ABC_NikE_OppD_transporters"/>
    <property type="match status" value="2"/>
</dbReference>
<dbReference type="NCBIfam" id="NF008453">
    <property type="entry name" value="PRK11308.1"/>
    <property type="match status" value="2"/>
</dbReference>
<dbReference type="Pfam" id="PF08352">
    <property type="entry name" value="oligo_HPY"/>
    <property type="match status" value="2"/>
</dbReference>
<dbReference type="GO" id="GO:0016887">
    <property type="term" value="F:ATP hydrolysis activity"/>
    <property type="evidence" value="ECO:0007669"/>
    <property type="project" value="InterPro"/>
</dbReference>
<evidence type="ECO:0000256" key="8">
    <source>
        <dbReference type="ARBA" id="ARBA00022967"/>
    </source>
</evidence>
<comment type="similarity">
    <text evidence="2">Belongs to the ABC transporter superfamily.</text>
</comment>
<evidence type="ECO:0000256" key="5">
    <source>
        <dbReference type="ARBA" id="ARBA00022519"/>
    </source>
</evidence>
<dbReference type="GO" id="GO:0055085">
    <property type="term" value="P:transmembrane transport"/>
    <property type="evidence" value="ECO:0007669"/>
    <property type="project" value="UniProtKB-ARBA"/>
</dbReference>
<keyword evidence="6" id="KW-0547">Nucleotide-binding</keyword>
<keyword evidence="5" id="KW-0997">Cell inner membrane</keyword>
<accession>A0A6L9UGA4</accession>
<dbReference type="GO" id="GO:0005524">
    <property type="term" value="F:ATP binding"/>
    <property type="evidence" value="ECO:0007669"/>
    <property type="project" value="UniProtKB-KW"/>
</dbReference>
<comment type="subcellular location">
    <subcellularLocation>
        <location evidence="1">Cell inner membrane</location>
        <topology evidence="1">Peripheral membrane protein</topology>
    </subcellularLocation>
</comment>
<dbReference type="AlphaFoldDB" id="A0A6L9UGA4"/>
<keyword evidence="9" id="KW-0472">Membrane</keyword>
<dbReference type="SMART" id="SM00382">
    <property type="entry name" value="AAA"/>
    <property type="match status" value="2"/>
</dbReference>
<dbReference type="InterPro" id="IPR003439">
    <property type="entry name" value="ABC_transporter-like_ATP-bd"/>
</dbReference>
<evidence type="ECO:0000259" key="10">
    <source>
        <dbReference type="PROSITE" id="PS50893"/>
    </source>
</evidence>
<dbReference type="NCBIfam" id="TIGR01727">
    <property type="entry name" value="oligo_HPY"/>
    <property type="match status" value="2"/>
</dbReference>
<dbReference type="GO" id="GO:0005886">
    <property type="term" value="C:plasma membrane"/>
    <property type="evidence" value="ECO:0007669"/>
    <property type="project" value="UniProtKB-SubCell"/>
</dbReference>
<evidence type="ECO:0000256" key="7">
    <source>
        <dbReference type="ARBA" id="ARBA00022840"/>
    </source>
</evidence>
<keyword evidence="7 11" id="KW-0067">ATP-binding</keyword>
<evidence type="ECO:0000256" key="9">
    <source>
        <dbReference type="ARBA" id="ARBA00023136"/>
    </source>
</evidence>
<gene>
    <name evidence="11" type="ORF">GR212_29325</name>
</gene>
<feature type="domain" description="ABC transporter" evidence="10">
    <location>
        <begin position="4"/>
        <end position="252"/>
    </location>
</feature>
<dbReference type="PANTHER" id="PTHR43297">
    <property type="entry name" value="OLIGOPEPTIDE TRANSPORT ATP-BINDING PROTEIN APPD"/>
    <property type="match status" value="1"/>
</dbReference>
<evidence type="ECO:0000256" key="1">
    <source>
        <dbReference type="ARBA" id="ARBA00004417"/>
    </source>
</evidence>
<dbReference type="PROSITE" id="PS50893">
    <property type="entry name" value="ABC_TRANSPORTER_2"/>
    <property type="match status" value="2"/>
</dbReference>
<evidence type="ECO:0000256" key="2">
    <source>
        <dbReference type="ARBA" id="ARBA00005417"/>
    </source>
</evidence>
<dbReference type="SUPFAM" id="SSF52540">
    <property type="entry name" value="P-loop containing nucleoside triphosphate hydrolases"/>
    <property type="match status" value="2"/>
</dbReference>
<dbReference type="InterPro" id="IPR013563">
    <property type="entry name" value="Oligopep_ABC_C"/>
</dbReference>
<dbReference type="Pfam" id="PF00005">
    <property type="entry name" value="ABC_tran"/>
    <property type="match status" value="2"/>
</dbReference>
<dbReference type="Gene3D" id="3.40.50.300">
    <property type="entry name" value="P-loop containing nucleotide triphosphate hydrolases"/>
    <property type="match status" value="2"/>
</dbReference>
<dbReference type="PROSITE" id="PS00211">
    <property type="entry name" value="ABC_TRANSPORTER_1"/>
    <property type="match status" value="2"/>
</dbReference>
<dbReference type="FunFam" id="3.40.50.300:FF:000016">
    <property type="entry name" value="Oligopeptide ABC transporter ATP-binding component"/>
    <property type="match status" value="2"/>
</dbReference>
<evidence type="ECO:0000313" key="12">
    <source>
        <dbReference type="Proteomes" id="UP000483035"/>
    </source>
</evidence>
<dbReference type="InterPro" id="IPR017871">
    <property type="entry name" value="ABC_transporter-like_CS"/>
</dbReference>
<dbReference type="RefSeq" id="WP_163992187.1">
    <property type="nucleotide sequence ID" value="NZ_WUEY01000020.1"/>
</dbReference>
<proteinExistence type="inferred from homology"/>
<evidence type="ECO:0000313" key="11">
    <source>
        <dbReference type="EMBL" id="NEI73658.1"/>
    </source>
</evidence>
<keyword evidence="8" id="KW-1278">Translocase</keyword>
<dbReference type="NCBIfam" id="NF007739">
    <property type="entry name" value="PRK10419.1"/>
    <property type="match status" value="2"/>
</dbReference>
<protein>
    <submittedName>
        <fullName evidence="11">Dipeptide ABC transporter ATP-binding protein</fullName>
    </submittedName>
</protein>
<keyword evidence="4" id="KW-1003">Cell membrane</keyword>
<dbReference type="InterPro" id="IPR027417">
    <property type="entry name" value="P-loop_NTPase"/>
</dbReference>
<reference evidence="11 12" key="1">
    <citation type="submission" date="2019-12" db="EMBL/GenBank/DDBJ databases">
        <title>Rhizobium genotypes associated with high levels of biological nitrogen fixation by grain legumes in a temperate-maritime cropping system.</title>
        <authorList>
            <person name="Maluk M."/>
            <person name="Francesc Ferrando Molina F."/>
            <person name="Lopez Del Egido L."/>
            <person name="Lafos M."/>
            <person name="Langarica-Fuentes A."/>
            <person name="Gebre Yohannes G."/>
            <person name="Young M.W."/>
            <person name="Martin P."/>
            <person name="Gantlett R."/>
            <person name="Kenicer G."/>
            <person name="Hawes C."/>
            <person name="Begg G.S."/>
            <person name="Quilliam R.S."/>
            <person name="Squire G.R."/>
            <person name="Poole P.S."/>
            <person name="Young P.W."/>
            <person name="Iannetta P.M."/>
            <person name="James E.K."/>
        </authorList>
    </citation>
    <scope>NUCLEOTIDE SEQUENCE [LARGE SCALE GENOMIC DNA]</scope>
    <source>
        <strain evidence="11 12">JHI1118</strain>
    </source>
</reference>
<sequence length="693" mass="74852">MPLLSIKDLTVTYGTGPSRLQALKGINLEISPGETVALVGESGSGKSTIAMAIMDMIDRRSVVGTIEFNGENLSAMNADKRRDMRGSRISLVFQDPFTSLNPSIRIGNQVAEGLIAHLGLSKREAQSKALEALREVGIADPEAVAKSYPHQLSGGMRQRVLIASALVCNPELLILDEPTTALDVTIEAQVLDLIQEISARRNAGVLFITHNLGVVNKIADRVCVLYAGQVLELGPKGSVLRSPLHPYTRGLLGSIPRLGERDRLRRLTPIGGRFPNLADLPAGCIFRDRCPFAEDGCGDAQQVRPVSDRLVKCWRAEDVSDFRWPDPPDAGSVPAVTADRRALVELDSVSKSFALPATTIEWRRAFGAIPVPAPVKKRVDVINGISLSIARGEIVGLVGESGSGKSTLGRIMLRLIQSSGGRVVFDGSDITASKERDLEGFRRKAQIVFQNPTSSLNPRRTIGNAIGRAFTVSGNDQGANRRAQVEALMDRAGLPKRYYDRYPHQLSGGEKQRAGIARALASHPQLIVCDEPVSALDVSVQATVLNLFLDLSRELQLAYLFISHDLAVISHVADRIAVLYFGKIVEEGPTNRVLQPPYHPYTEALLSAAASPDGDHQPDSRIVLSGDTTRRVAKGCVFQGRCPRQIGSICETMTPPVLEPAPGHRIACHLPLEELAAAASRVPGKFPASQESK</sequence>
<feature type="domain" description="ABC transporter" evidence="10">
    <location>
        <begin position="344"/>
        <end position="606"/>
    </location>
</feature>
<organism evidence="11 12">
    <name type="scientific">Rhizobium lusitanum</name>
    <dbReference type="NCBI Taxonomy" id="293958"/>
    <lineage>
        <taxon>Bacteria</taxon>
        <taxon>Pseudomonadati</taxon>
        <taxon>Pseudomonadota</taxon>
        <taxon>Alphaproteobacteria</taxon>
        <taxon>Hyphomicrobiales</taxon>
        <taxon>Rhizobiaceae</taxon>
        <taxon>Rhizobium/Agrobacterium group</taxon>
        <taxon>Rhizobium</taxon>
    </lineage>
</organism>
<dbReference type="InterPro" id="IPR050388">
    <property type="entry name" value="ABC_Ni/Peptide_Import"/>
</dbReference>
<evidence type="ECO:0000256" key="3">
    <source>
        <dbReference type="ARBA" id="ARBA00022448"/>
    </source>
</evidence>
<dbReference type="GO" id="GO:0015833">
    <property type="term" value="P:peptide transport"/>
    <property type="evidence" value="ECO:0007669"/>
    <property type="project" value="InterPro"/>
</dbReference>
<dbReference type="InterPro" id="IPR003593">
    <property type="entry name" value="AAA+_ATPase"/>
</dbReference>
<name>A0A6L9UGA4_9HYPH</name>
<dbReference type="Proteomes" id="UP000483035">
    <property type="component" value="Unassembled WGS sequence"/>
</dbReference>